<gene>
    <name evidence="2" type="ORF">KAM435_41220</name>
    <name evidence="3" type="ORF">KAM436_41220</name>
</gene>
<dbReference type="Pfam" id="PF05857">
    <property type="entry name" value="TraX"/>
    <property type="match status" value="1"/>
</dbReference>
<evidence type="ECO:0000313" key="2">
    <source>
        <dbReference type="EMBL" id="GIZ90795.1"/>
    </source>
</evidence>
<feature type="transmembrane region" description="Helical" evidence="1">
    <location>
        <begin position="37"/>
        <end position="59"/>
    </location>
</feature>
<keyword evidence="1" id="KW-1133">Transmembrane helix</keyword>
<dbReference type="EMBL" id="BPMT01000032">
    <property type="protein sequence ID" value="GIZ95154.1"/>
    <property type="molecule type" value="Genomic_DNA"/>
</dbReference>
<dbReference type="RefSeq" id="WP_203791026.1">
    <property type="nucleotide sequence ID" value="NZ_AP024354.1"/>
</dbReference>
<feature type="transmembrane region" description="Helical" evidence="1">
    <location>
        <begin position="99"/>
        <end position="116"/>
    </location>
</feature>
<dbReference type="InterPro" id="IPR008875">
    <property type="entry name" value="TraX"/>
</dbReference>
<comment type="caution">
    <text evidence="2">The sequence shown here is derived from an EMBL/GenBank/DDBJ whole genome shotgun (WGS) entry which is preliminary data.</text>
</comment>
<protein>
    <submittedName>
        <fullName evidence="2">Membrane protein</fullName>
    </submittedName>
</protein>
<evidence type="ECO:0000313" key="4">
    <source>
        <dbReference type="Proteomes" id="UP000887212"/>
    </source>
</evidence>
<name>A0AA37FNW6_AQUAC</name>
<keyword evidence="1" id="KW-0472">Membrane</keyword>
<proteinExistence type="predicted"/>
<organism evidence="2 4">
    <name type="scientific">Aquipseudomonas alcaligenes</name>
    <name type="common">Pseudomonas alcaligenes</name>
    <dbReference type="NCBI Taxonomy" id="43263"/>
    <lineage>
        <taxon>Bacteria</taxon>
        <taxon>Pseudomonadati</taxon>
        <taxon>Pseudomonadota</taxon>
        <taxon>Gammaproteobacteria</taxon>
        <taxon>Pseudomonadales</taxon>
        <taxon>Pseudomonadaceae</taxon>
        <taxon>Aquipseudomonas</taxon>
    </lineage>
</organism>
<evidence type="ECO:0000313" key="5">
    <source>
        <dbReference type="Proteomes" id="UP000887228"/>
    </source>
</evidence>
<dbReference type="Proteomes" id="UP000887212">
    <property type="component" value="Unassembled WGS sequence"/>
</dbReference>
<dbReference type="Proteomes" id="UP000887228">
    <property type="component" value="Unassembled WGS sequence"/>
</dbReference>
<sequence length="241" mass="26551">MSASTPKERNLSLDLIKWLAIITMVIDHLQYVLPNSGYLFVIGRFAFPAFCMAVAANVFRSQRGDLFSDANVRYLTWLVVFATASEVPFRWLATSSSTMNVMPTLAFGLVAAWGFHHRTRDSAILAAVTLAVSLVLHQSLMYGVFGVLLPAAFVVALQYPQAGWLAPAIMAVLANSRNHWVLTFSSAPMALGVLVAAFSAPIACLWLLSRPTHLALPPVKRWGYWFYPLHMLAIKLATQIA</sequence>
<feature type="transmembrane region" description="Helical" evidence="1">
    <location>
        <begin position="71"/>
        <end position="93"/>
    </location>
</feature>
<keyword evidence="1" id="KW-0812">Transmembrane</keyword>
<reference evidence="2 5" key="1">
    <citation type="submission" date="2021-07" db="EMBL/GenBank/DDBJ databases">
        <title>Whole genome sequencing of carbapenem-resistant Pseudomonas spp. isolated in Japan.</title>
        <authorList>
            <person name="Suzuki M."/>
            <person name="Maehana S."/>
            <person name="Kitasato H."/>
        </authorList>
    </citation>
    <scope>NUCLEOTIDE SEQUENCE</scope>
    <source>
        <strain evidence="2">KAM435</strain>
        <strain evidence="3 5">KAM436</strain>
    </source>
</reference>
<feature type="transmembrane region" description="Helical" evidence="1">
    <location>
        <begin position="123"/>
        <end position="145"/>
    </location>
</feature>
<dbReference type="AlphaFoldDB" id="A0AA37FNW6"/>
<dbReference type="EMBL" id="BPMS01000034">
    <property type="protein sequence ID" value="GIZ90795.1"/>
    <property type="molecule type" value="Genomic_DNA"/>
</dbReference>
<feature type="transmembrane region" description="Helical" evidence="1">
    <location>
        <begin position="151"/>
        <end position="174"/>
    </location>
</feature>
<accession>A0AA37FNW6</accession>
<evidence type="ECO:0000313" key="3">
    <source>
        <dbReference type="EMBL" id="GIZ95154.1"/>
    </source>
</evidence>
<feature type="transmembrane region" description="Helical" evidence="1">
    <location>
        <begin position="186"/>
        <end position="208"/>
    </location>
</feature>
<evidence type="ECO:0000256" key="1">
    <source>
        <dbReference type="SAM" id="Phobius"/>
    </source>
</evidence>